<accession>A0A7U4DN92</accession>
<feature type="domain" description="Thioesterase" evidence="1">
    <location>
        <begin position="62"/>
        <end position="114"/>
    </location>
</feature>
<organism evidence="2 3">
    <name type="scientific">Desulfobulbus propionicus (strain ATCC 33891 / DSM 2032 / VKM B-1956 / 1pr3)</name>
    <dbReference type="NCBI Taxonomy" id="577650"/>
    <lineage>
        <taxon>Bacteria</taxon>
        <taxon>Pseudomonadati</taxon>
        <taxon>Thermodesulfobacteriota</taxon>
        <taxon>Desulfobulbia</taxon>
        <taxon>Desulfobulbales</taxon>
        <taxon>Desulfobulbaceae</taxon>
        <taxon>Desulfobulbus</taxon>
    </lineage>
</organism>
<dbReference type="InterPro" id="IPR006683">
    <property type="entry name" value="Thioestr_dom"/>
</dbReference>
<dbReference type="PANTHER" id="PTHR47260">
    <property type="entry name" value="UPF0644 PROTEIN PB2B4.06"/>
    <property type="match status" value="1"/>
</dbReference>
<keyword evidence="3" id="KW-1185">Reference proteome</keyword>
<dbReference type="KEGG" id="dpr:Despr_0635"/>
<dbReference type="Gene3D" id="3.10.129.10">
    <property type="entry name" value="Hotdog Thioesterase"/>
    <property type="match status" value="1"/>
</dbReference>
<dbReference type="InterPro" id="IPR052061">
    <property type="entry name" value="PTE-AB_protein"/>
</dbReference>
<dbReference type="RefSeq" id="WP_015723356.1">
    <property type="nucleotide sequence ID" value="NC_014972.1"/>
</dbReference>
<sequence>MKIVEESVLGRLPPAEVLRGHEHCLLCGTLHPRSWRLSFEPTKADEVRTFVVAGTELQGYDNIVHGGVLASLLDAAMTHWLLHHGIQAVTGDLRVRFLHPVACDTPLELRARLLFACPPLYHLQAEIRCGEQRMARGEGKFMRREQP</sequence>
<evidence type="ECO:0000259" key="1">
    <source>
        <dbReference type="Pfam" id="PF03061"/>
    </source>
</evidence>
<dbReference type="Proteomes" id="UP000006365">
    <property type="component" value="Chromosome"/>
</dbReference>
<name>A0A7U4DN92_DESPD</name>
<dbReference type="PANTHER" id="PTHR47260:SF1">
    <property type="entry name" value="UPF0644 PROTEIN PB2B4.06"/>
    <property type="match status" value="1"/>
</dbReference>
<reference evidence="2 3" key="1">
    <citation type="journal article" date="2011" name="Stand. Genomic Sci.">
        <title>Complete genome sequence of Desulfobulbus propionicus type strain (1pr3).</title>
        <authorList>
            <person name="Pagani I."/>
            <person name="Lapidus A."/>
            <person name="Nolan M."/>
            <person name="Lucas S."/>
            <person name="Hammon N."/>
            <person name="Deshpande S."/>
            <person name="Cheng J.F."/>
            <person name="Chertkov O."/>
            <person name="Davenport K."/>
            <person name="Tapia R."/>
            <person name="Han C."/>
            <person name="Goodwin L."/>
            <person name="Pitluck S."/>
            <person name="Liolios K."/>
            <person name="Mavromatis K."/>
            <person name="Ivanova N."/>
            <person name="Mikhailova N."/>
            <person name="Pati A."/>
            <person name="Chen A."/>
            <person name="Palaniappan K."/>
            <person name="Land M."/>
            <person name="Hauser L."/>
            <person name="Chang Y.J."/>
            <person name="Jeffries C.D."/>
            <person name="Detter J.C."/>
            <person name="Brambilla E."/>
            <person name="Kannan K.P."/>
            <person name="Djao O.D."/>
            <person name="Rohde M."/>
            <person name="Pukall R."/>
            <person name="Spring S."/>
            <person name="Goker M."/>
            <person name="Sikorski J."/>
            <person name="Woyke T."/>
            <person name="Bristow J."/>
            <person name="Eisen J.A."/>
            <person name="Markowitz V."/>
            <person name="Hugenholtz P."/>
            <person name="Kyrpides N.C."/>
            <person name="Klenk H.P."/>
        </authorList>
    </citation>
    <scope>NUCLEOTIDE SEQUENCE [LARGE SCALE GENOMIC DNA]</scope>
    <source>
        <strain evidence="3">ATCC 33891 / DSM 2032 / 1pr3</strain>
    </source>
</reference>
<dbReference type="SUPFAM" id="SSF54637">
    <property type="entry name" value="Thioesterase/thiol ester dehydrase-isomerase"/>
    <property type="match status" value="1"/>
</dbReference>
<dbReference type="CDD" id="cd03443">
    <property type="entry name" value="PaaI_thioesterase"/>
    <property type="match status" value="1"/>
</dbReference>
<dbReference type="InterPro" id="IPR029069">
    <property type="entry name" value="HotDog_dom_sf"/>
</dbReference>
<gene>
    <name evidence="2" type="ordered locus">Despr_0635</name>
</gene>
<proteinExistence type="predicted"/>
<evidence type="ECO:0000313" key="2">
    <source>
        <dbReference type="EMBL" id="ADW16811.1"/>
    </source>
</evidence>
<dbReference type="GO" id="GO:0016790">
    <property type="term" value="F:thiolester hydrolase activity"/>
    <property type="evidence" value="ECO:0007669"/>
    <property type="project" value="UniProtKB-ARBA"/>
</dbReference>
<dbReference type="EMBL" id="CP002364">
    <property type="protein sequence ID" value="ADW16811.1"/>
    <property type="molecule type" value="Genomic_DNA"/>
</dbReference>
<dbReference type="AlphaFoldDB" id="A0A7U4DN92"/>
<dbReference type="Pfam" id="PF03061">
    <property type="entry name" value="4HBT"/>
    <property type="match status" value="1"/>
</dbReference>
<protein>
    <submittedName>
        <fullName evidence="2">Thioesterase superfamily protein</fullName>
    </submittedName>
</protein>
<evidence type="ECO:0000313" key="3">
    <source>
        <dbReference type="Proteomes" id="UP000006365"/>
    </source>
</evidence>